<reference evidence="2" key="2">
    <citation type="submission" date="2019-01" db="UniProtKB">
        <authorList>
            <consortium name="EnsemblPlants"/>
        </authorList>
    </citation>
    <scope>IDENTIFICATION</scope>
    <source>
        <strain evidence="2">cv. Heinz 1706</strain>
    </source>
</reference>
<feature type="region of interest" description="Disordered" evidence="1">
    <location>
        <begin position="1"/>
        <end position="29"/>
    </location>
</feature>
<evidence type="ECO:0000256" key="1">
    <source>
        <dbReference type="SAM" id="MobiDB-lite"/>
    </source>
</evidence>
<organism evidence="2">
    <name type="scientific">Solanum lycopersicum</name>
    <name type="common">Tomato</name>
    <name type="synonym">Lycopersicon esculentum</name>
    <dbReference type="NCBI Taxonomy" id="4081"/>
    <lineage>
        <taxon>Eukaryota</taxon>
        <taxon>Viridiplantae</taxon>
        <taxon>Streptophyta</taxon>
        <taxon>Embryophyta</taxon>
        <taxon>Tracheophyta</taxon>
        <taxon>Spermatophyta</taxon>
        <taxon>Magnoliopsida</taxon>
        <taxon>eudicotyledons</taxon>
        <taxon>Gunneridae</taxon>
        <taxon>Pentapetalae</taxon>
        <taxon>asterids</taxon>
        <taxon>lamiids</taxon>
        <taxon>Solanales</taxon>
        <taxon>Solanaceae</taxon>
        <taxon>Solanoideae</taxon>
        <taxon>Solaneae</taxon>
        <taxon>Solanum</taxon>
        <taxon>Solanum subgen. Lycopersicon</taxon>
    </lineage>
</organism>
<dbReference type="InParanoid" id="A0A3Q7ELJ0"/>
<accession>A0A3Q7ELJ0</accession>
<dbReference type="Proteomes" id="UP000004994">
    <property type="component" value="Chromosome 1"/>
</dbReference>
<dbReference type="Gramene" id="Solyc01g096015.1.1">
    <property type="protein sequence ID" value="Solyc01g096015.1.1"/>
    <property type="gene ID" value="Solyc01g096015.1"/>
</dbReference>
<protein>
    <submittedName>
        <fullName evidence="2">Uncharacterized protein</fullName>
    </submittedName>
</protein>
<proteinExistence type="predicted"/>
<name>A0A3Q7ELJ0_SOLLC</name>
<keyword evidence="3" id="KW-1185">Reference proteome</keyword>
<reference evidence="2" key="1">
    <citation type="journal article" date="2012" name="Nature">
        <title>The tomato genome sequence provides insights into fleshy fruit evolution.</title>
        <authorList>
            <consortium name="Tomato Genome Consortium"/>
        </authorList>
    </citation>
    <scope>NUCLEOTIDE SEQUENCE [LARGE SCALE GENOMIC DNA]</scope>
    <source>
        <strain evidence="2">cv. Heinz 1706</strain>
    </source>
</reference>
<evidence type="ECO:0000313" key="3">
    <source>
        <dbReference type="Proteomes" id="UP000004994"/>
    </source>
</evidence>
<dbReference type="EnsemblPlants" id="Solyc01g096015.1.1">
    <property type="protein sequence ID" value="Solyc01g096015.1.1"/>
    <property type="gene ID" value="Solyc01g096015.1"/>
</dbReference>
<evidence type="ECO:0000313" key="2">
    <source>
        <dbReference type="EnsemblPlants" id="Solyc01g096015.1.1"/>
    </source>
</evidence>
<sequence>MQTGLFGSHQHPQKQLRDTAWDPTPDQRPSLVNRILPSSLLLPQCTIQYTTNKNRKRYCLRNHDVTGKYKIRLDFRGP</sequence>
<dbReference type="AlphaFoldDB" id="A0A3Q7ELJ0"/>